<dbReference type="Proteomes" id="UP000334990">
    <property type="component" value="Unassembled WGS sequence"/>
</dbReference>
<dbReference type="Pfam" id="PF03372">
    <property type="entry name" value="Exo_endo_phos"/>
    <property type="match status" value="1"/>
</dbReference>
<keyword evidence="3" id="KW-0540">Nuclease</keyword>
<sequence>MPGWPDKRFTDLATVLKGSVPYGAGRRRGRVGAYRSSLIKVKSAPDPGLLGHARVVLDVADVTAPSLAEPRRRWVSVLVWLGVAPFGLWAVLRIWPHDLDFLWVQLVAFTPAVVVVSLVAPLVALVTRRWIALVVAVAVSGMLAAEVLPRAIPGTNTAVSGQPLRVLASNSEVGSVPPEALVGLVAELRPDALALQELTPQAVEGLRTAGLGQALPFYAGEAREGAGGSGIYARFPVKMTNNLDYGGFGQVKATVDRPGGAFDVVSVHPCAPVEKSRHWCWATGLDTLPAPDNTILLGDFNATLDHAGMRQLLNLGYRDAADTTGDGLATTWPVTWDFRGLPIPAVTLDHILVDQRTAVHGFSTHVLPETDHRAVFAVVTTF</sequence>
<reference evidence="3 4" key="1">
    <citation type="submission" date="2019-10" db="EMBL/GenBank/DDBJ databases">
        <title>Whole genome shotgun sequence of Acrocarpospora corrugata NBRC 13972.</title>
        <authorList>
            <person name="Ichikawa N."/>
            <person name="Kimura A."/>
            <person name="Kitahashi Y."/>
            <person name="Komaki H."/>
            <person name="Oguchi A."/>
        </authorList>
    </citation>
    <scope>NUCLEOTIDE SEQUENCE [LARGE SCALE GENOMIC DNA]</scope>
    <source>
        <strain evidence="3 4">NBRC 13972</strain>
    </source>
</reference>
<name>A0A5M3VYT3_9ACTN</name>
<dbReference type="InterPro" id="IPR036691">
    <property type="entry name" value="Endo/exonu/phosph_ase_sf"/>
</dbReference>
<keyword evidence="3" id="KW-0378">Hydrolase</keyword>
<dbReference type="GO" id="GO:0004519">
    <property type="term" value="F:endonuclease activity"/>
    <property type="evidence" value="ECO:0007669"/>
    <property type="project" value="UniProtKB-KW"/>
</dbReference>
<protein>
    <submittedName>
        <fullName evidence="3">Endonuclease</fullName>
    </submittedName>
</protein>
<dbReference type="EMBL" id="BLAD01000049">
    <property type="protein sequence ID" value="GES01249.1"/>
    <property type="molecule type" value="Genomic_DNA"/>
</dbReference>
<evidence type="ECO:0000313" key="3">
    <source>
        <dbReference type="EMBL" id="GES01249.1"/>
    </source>
</evidence>
<keyword evidence="3" id="KW-0255">Endonuclease</keyword>
<evidence type="ECO:0000256" key="1">
    <source>
        <dbReference type="SAM" id="Phobius"/>
    </source>
</evidence>
<dbReference type="AlphaFoldDB" id="A0A5M3VYT3"/>
<keyword evidence="1" id="KW-1133">Transmembrane helix</keyword>
<dbReference type="SUPFAM" id="SSF56219">
    <property type="entry name" value="DNase I-like"/>
    <property type="match status" value="1"/>
</dbReference>
<feature type="transmembrane region" description="Helical" evidence="1">
    <location>
        <begin position="74"/>
        <end position="95"/>
    </location>
</feature>
<feature type="transmembrane region" description="Helical" evidence="1">
    <location>
        <begin position="101"/>
        <end position="123"/>
    </location>
</feature>
<feature type="domain" description="Endonuclease/exonuclease/phosphatase" evidence="2">
    <location>
        <begin position="176"/>
        <end position="372"/>
    </location>
</feature>
<gene>
    <name evidence="3" type="ORF">Acor_33130</name>
</gene>
<organism evidence="3 4">
    <name type="scientific">Acrocarpospora corrugata</name>
    <dbReference type="NCBI Taxonomy" id="35763"/>
    <lineage>
        <taxon>Bacteria</taxon>
        <taxon>Bacillati</taxon>
        <taxon>Actinomycetota</taxon>
        <taxon>Actinomycetes</taxon>
        <taxon>Streptosporangiales</taxon>
        <taxon>Streptosporangiaceae</taxon>
        <taxon>Acrocarpospora</taxon>
    </lineage>
</organism>
<evidence type="ECO:0000259" key="2">
    <source>
        <dbReference type="Pfam" id="PF03372"/>
    </source>
</evidence>
<feature type="transmembrane region" description="Helical" evidence="1">
    <location>
        <begin position="130"/>
        <end position="148"/>
    </location>
</feature>
<evidence type="ECO:0000313" key="4">
    <source>
        <dbReference type="Proteomes" id="UP000334990"/>
    </source>
</evidence>
<dbReference type="Gene3D" id="3.60.10.10">
    <property type="entry name" value="Endonuclease/exonuclease/phosphatase"/>
    <property type="match status" value="1"/>
</dbReference>
<comment type="caution">
    <text evidence="3">The sequence shown here is derived from an EMBL/GenBank/DDBJ whole genome shotgun (WGS) entry which is preliminary data.</text>
</comment>
<keyword evidence="1" id="KW-0472">Membrane</keyword>
<dbReference type="OrthoDB" id="2340043at2"/>
<accession>A0A5M3VYT3</accession>
<keyword evidence="4" id="KW-1185">Reference proteome</keyword>
<keyword evidence="1" id="KW-0812">Transmembrane</keyword>
<dbReference type="InterPro" id="IPR005135">
    <property type="entry name" value="Endo/exonuclease/phosphatase"/>
</dbReference>
<proteinExistence type="predicted"/>